<protein>
    <submittedName>
        <fullName evidence="2">Rubrerythrin</fullName>
    </submittedName>
</protein>
<evidence type="ECO:0000259" key="1">
    <source>
        <dbReference type="Pfam" id="PF02915"/>
    </source>
</evidence>
<dbReference type="GO" id="GO:0046872">
    <property type="term" value="F:metal ion binding"/>
    <property type="evidence" value="ECO:0007669"/>
    <property type="project" value="InterPro"/>
</dbReference>
<dbReference type="Proteomes" id="UP000183404">
    <property type="component" value="Unassembled WGS sequence"/>
</dbReference>
<dbReference type="Gene3D" id="1.20.1260.10">
    <property type="match status" value="1"/>
</dbReference>
<gene>
    <name evidence="2" type="ORF">SAMN04244560_00959</name>
</gene>
<dbReference type="GO" id="GO:0016491">
    <property type="term" value="F:oxidoreductase activity"/>
    <property type="evidence" value="ECO:0007669"/>
    <property type="project" value="InterPro"/>
</dbReference>
<reference evidence="2 3" key="1">
    <citation type="submission" date="2016-10" db="EMBL/GenBank/DDBJ databases">
        <authorList>
            <person name="de Groot N.N."/>
        </authorList>
    </citation>
    <scope>NUCLEOTIDE SEQUENCE [LARGE SCALE GENOMIC DNA]</scope>
    <source>
        <strain evidence="2 3">DSM 569</strain>
    </source>
</reference>
<dbReference type="RefSeq" id="WP_143597659.1">
    <property type="nucleotide sequence ID" value="NZ_FNBS01000018.1"/>
</dbReference>
<proteinExistence type="predicted"/>
<organism evidence="2 3">
    <name type="scientific">Thermoanaerobacter thermohydrosulfuricus</name>
    <name type="common">Clostridium thermohydrosulfuricum</name>
    <dbReference type="NCBI Taxonomy" id="1516"/>
    <lineage>
        <taxon>Bacteria</taxon>
        <taxon>Bacillati</taxon>
        <taxon>Bacillota</taxon>
        <taxon>Clostridia</taxon>
        <taxon>Thermoanaerobacterales</taxon>
        <taxon>Thermoanaerobacteraceae</taxon>
        <taxon>Thermoanaerobacter</taxon>
    </lineage>
</organism>
<dbReference type="InterPro" id="IPR009078">
    <property type="entry name" value="Ferritin-like_SF"/>
</dbReference>
<dbReference type="InterPro" id="IPR003251">
    <property type="entry name" value="Rr_diiron-bd_dom"/>
</dbReference>
<sequence length="162" mass="19646">MTNVEFVIQMEKDGEKYYKEQAQKNKGNELENLFLDLANDEKKHAEIIENWAKKNIYDLKESEIIKKFTNVFKNKDEIKSNVRFKPEQLEIYQFALKIENESIDLYEKMLKEAKDDLEKRLFEFLISEENRHKEIFENLIDHVRKAEEWVESAEFGIRKDKY</sequence>
<dbReference type="CDD" id="cd01045">
    <property type="entry name" value="Ferritin_like_AB"/>
    <property type="match status" value="1"/>
</dbReference>
<accession>A0A1G7MGX7</accession>
<evidence type="ECO:0000313" key="2">
    <source>
        <dbReference type="EMBL" id="SDF60975.1"/>
    </source>
</evidence>
<dbReference type="SUPFAM" id="SSF47240">
    <property type="entry name" value="Ferritin-like"/>
    <property type="match status" value="1"/>
</dbReference>
<feature type="domain" description="Rubrerythrin diiron-binding" evidence="1">
    <location>
        <begin position="5"/>
        <end position="139"/>
    </location>
</feature>
<dbReference type="PANTHER" id="PTHR33531">
    <property type="entry name" value="RUBRERYTHRIN SUBFAMILY"/>
    <property type="match status" value="1"/>
</dbReference>
<name>A0A1G7MGX7_THETY</name>
<dbReference type="PANTHER" id="PTHR33531:SF7">
    <property type="entry name" value="HYPOTHETICAL MEMBRANE PROTEIN, CONSERVED"/>
    <property type="match status" value="1"/>
</dbReference>
<dbReference type="EMBL" id="FNBS01000018">
    <property type="protein sequence ID" value="SDF60975.1"/>
    <property type="molecule type" value="Genomic_DNA"/>
</dbReference>
<evidence type="ECO:0000313" key="3">
    <source>
        <dbReference type="Proteomes" id="UP000183404"/>
    </source>
</evidence>
<dbReference type="Pfam" id="PF02915">
    <property type="entry name" value="Rubrerythrin"/>
    <property type="match status" value="1"/>
</dbReference>
<dbReference type="AlphaFoldDB" id="A0A1G7MGX7"/>
<dbReference type="InterPro" id="IPR012347">
    <property type="entry name" value="Ferritin-like"/>
</dbReference>